<gene>
    <name evidence="11" type="primary">apt</name>
    <name evidence="13" type="ORF">CLV82_2602</name>
</gene>
<evidence type="ECO:0000256" key="3">
    <source>
        <dbReference type="ARBA" id="ARBA00004496"/>
    </source>
</evidence>
<keyword evidence="8 11" id="KW-0328">Glycosyltransferase</keyword>
<dbReference type="GO" id="GO:0005737">
    <property type="term" value="C:cytoplasm"/>
    <property type="evidence" value="ECO:0007669"/>
    <property type="project" value="UniProtKB-SubCell"/>
</dbReference>
<evidence type="ECO:0000313" key="14">
    <source>
        <dbReference type="Proteomes" id="UP000295468"/>
    </source>
</evidence>
<dbReference type="NCBIfam" id="NF002634">
    <property type="entry name" value="PRK02304.1-3"/>
    <property type="match status" value="1"/>
</dbReference>
<evidence type="ECO:0000313" key="13">
    <source>
        <dbReference type="EMBL" id="TDQ29148.1"/>
    </source>
</evidence>
<keyword evidence="9 11" id="KW-0808">Transferase</keyword>
<feature type="domain" description="Phosphoribosyltransferase" evidence="12">
    <location>
        <begin position="26"/>
        <end position="154"/>
    </location>
</feature>
<comment type="caution">
    <text evidence="13">The sequence shown here is derived from an EMBL/GenBank/DDBJ whole genome shotgun (WGS) entry which is preliminary data.</text>
</comment>
<comment type="function">
    <text evidence="2 11">Catalyzes a salvage reaction resulting in the formation of AMP, that is energically less costly than de novo synthesis.</text>
</comment>
<comment type="subcellular location">
    <subcellularLocation>
        <location evidence="3 11">Cytoplasm</location>
    </subcellularLocation>
</comment>
<dbReference type="FunFam" id="3.40.50.2020:FF:000021">
    <property type="entry name" value="Adenine phosphoribosyltransferase"/>
    <property type="match status" value="1"/>
</dbReference>
<evidence type="ECO:0000256" key="10">
    <source>
        <dbReference type="ARBA" id="ARBA00022726"/>
    </source>
</evidence>
<dbReference type="NCBIfam" id="NF002636">
    <property type="entry name" value="PRK02304.1-5"/>
    <property type="match status" value="1"/>
</dbReference>
<evidence type="ECO:0000256" key="9">
    <source>
        <dbReference type="ARBA" id="ARBA00022679"/>
    </source>
</evidence>
<evidence type="ECO:0000256" key="6">
    <source>
        <dbReference type="ARBA" id="ARBA00011893"/>
    </source>
</evidence>
<evidence type="ECO:0000256" key="2">
    <source>
        <dbReference type="ARBA" id="ARBA00003968"/>
    </source>
</evidence>
<dbReference type="AlphaFoldDB" id="A0A4R6TGG3"/>
<evidence type="ECO:0000259" key="12">
    <source>
        <dbReference type="Pfam" id="PF00156"/>
    </source>
</evidence>
<dbReference type="Pfam" id="PF00156">
    <property type="entry name" value="Pribosyltran"/>
    <property type="match status" value="1"/>
</dbReference>
<dbReference type="GO" id="GO:0006168">
    <property type="term" value="P:adenine salvage"/>
    <property type="evidence" value="ECO:0007669"/>
    <property type="project" value="InterPro"/>
</dbReference>
<dbReference type="PANTHER" id="PTHR32315:SF3">
    <property type="entry name" value="ADENINE PHOSPHORIBOSYLTRANSFERASE"/>
    <property type="match status" value="1"/>
</dbReference>
<organism evidence="13 14">
    <name type="scientific">Zeaxanthinibacter enoshimensis</name>
    <dbReference type="NCBI Taxonomy" id="392009"/>
    <lineage>
        <taxon>Bacteria</taxon>
        <taxon>Pseudomonadati</taxon>
        <taxon>Bacteroidota</taxon>
        <taxon>Flavobacteriia</taxon>
        <taxon>Flavobacteriales</taxon>
        <taxon>Flavobacteriaceae</taxon>
        <taxon>Zeaxanthinibacter</taxon>
    </lineage>
</organism>
<dbReference type="CDD" id="cd06223">
    <property type="entry name" value="PRTases_typeI"/>
    <property type="match status" value="1"/>
</dbReference>
<dbReference type="EMBL" id="SNYI01000003">
    <property type="protein sequence ID" value="TDQ29148.1"/>
    <property type="molecule type" value="Genomic_DNA"/>
</dbReference>
<dbReference type="UniPathway" id="UPA00588">
    <property type="reaction ID" value="UER00646"/>
</dbReference>
<dbReference type="InterPro" id="IPR000836">
    <property type="entry name" value="PRTase_dom"/>
</dbReference>
<evidence type="ECO:0000256" key="4">
    <source>
        <dbReference type="ARBA" id="ARBA00004659"/>
    </source>
</evidence>
<dbReference type="InterPro" id="IPR050054">
    <property type="entry name" value="UPRTase/APRTase"/>
</dbReference>
<comment type="catalytic activity">
    <reaction evidence="1 11">
        <text>AMP + diphosphate = 5-phospho-alpha-D-ribose 1-diphosphate + adenine</text>
        <dbReference type="Rhea" id="RHEA:16609"/>
        <dbReference type="ChEBI" id="CHEBI:16708"/>
        <dbReference type="ChEBI" id="CHEBI:33019"/>
        <dbReference type="ChEBI" id="CHEBI:58017"/>
        <dbReference type="ChEBI" id="CHEBI:456215"/>
        <dbReference type="EC" id="2.4.2.7"/>
    </reaction>
</comment>
<proteinExistence type="inferred from homology"/>
<dbReference type="RefSeq" id="WP_133644737.1">
    <property type="nucleotide sequence ID" value="NZ_SNYI01000003.1"/>
</dbReference>
<evidence type="ECO:0000256" key="5">
    <source>
        <dbReference type="ARBA" id="ARBA00008391"/>
    </source>
</evidence>
<dbReference type="GO" id="GO:0006166">
    <property type="term" value="P:purine ribonucleoside salvage"/>
    <property type="evidence" value="ECO:0007669"/>
    <property type="project" value="UniProtKB-UniRule"/>
</dbReference>
<name>A0A4R6TGG3_9FLAO</name>
<dbReference type="Gene3D" id="3.40.50.2020">
    <property type="match status" value="1"/>
</dbReference>
<reference evidence="13 14" key="1">
    <citation type="submission" date="2019-03" db="EMBL/GenBank/DDBJ databases">
        <title>Genomic Encyclopedia of Archaeal and Bacterial Type Strains, Phase II (KMG-II): from individual species to whole genera.</title>
        <authorList>
            <person name="Goeker M."/>
        </authorList>
    </citation>
    <scope>NUCLEOTIDE SEQUENCE [LARGE SCALE GENOMIC DNA]</scope>
    <source>
        <strain evidence="13 14">DSM 18435</strain>
    </source>
</reference>
<evidence type="ECO:0000256" key="1">
    <source>
        <dbReference type="ARBA" id="ARBA00000868"/>
    </source>
</evidence>
<comment type="subunit">
    <text evidence="11">Homodimer.</text>
</comment>
<evidence type="ECO:0000256" key="7">
    <source>
        <dbReference type="ARBA" id="ARBA00022490"/>
    </source>
</evidence>
<dbReference type="Proteomes" id="UP000295468">
    <property type="component" value="Unassembled WGS sequence"/>
</dbReference>
<keyword evidence="14" id="KW-1185">Reference proteome</keyword>
<comment type="pathway">
    <text evidence="4 11">Purine metabolism; AMP biosynthesis via salvage pathway; AMP from adenine: step 1/1.</text>
</comment>
<protein>
    <recommendedName>
        <fullName evidence="6 11">Adenine phosphoribosyltransferase</fullName>
        <shortName evidence="11">APRT</shortName>
        <ecNumber evidence="6 11">2.4.2.7</ecNumber>
    </recommendedName>
</protein>
<dbReference type="GO" id="GO:0016208">
    <property type="term" value="F:AMP binding"/>
    <property type="evidence" value="ECO:0007669"/>
    <property type="project" value="TreeGrafter"/>
</dbReference>
<dbReference type="GO" id="GO:0003999">
    <property type="term" value="F:adenine phosphoribosyltransferase activity"/>
    <property type="evidence" value="ECO:0007669"/>
    <property type="project" value="UniProtKB-UniRule"/>
</dbReference>
<dbReference type="GO" id="GO:0002055">
    <property type="term" value="F:adenine binding"/>
    <property type="evidence" value="ECO:0007669"/>
    <property type="project" value="TreeGrafter"/>
</dbReference>
<dbReference type="OrthoDB" id="9803963at2"/>
<dbReference type="InterPro" id="IPR005764">
    <property type="entry name" value="Ade_phspho_trans"/>
</dbReference>
<accession>A0A4R6TGG3</accession>
<evidence type="ECO:0000256" key="8">
    <source>
        <dbReference type="ARBA" id="ARBA00022676"/>
    </source>
</evidence>
<comment type="similarity">
    <text evidence="5 11">Belongs to the purine/pyrimidine phosphoribosyltransferase family.</text>
</comment>
<dbReference type="PANTHER" id="PTHR32315">
    <property type="entry name" value="ADENINE PHOSPHORIBOSYLTRANSFERASE"/>
    <property type="match status" value="1"/>
</dbReference>
<dbReference type="SUPFAM" id="SSF53271">
    <property type="entry name" value="PRTase-like"/>
    <property type="match status" value="1"/>
</dbReference>
<keyword evidence="10 11" id="KW-0660">Purine salvage</keyword>
<keyword evidence="7 11" id="KW-0963">Cytoplasm</keyword>
<dbReference type="HAMAP" id="MF_00004">
    <property type="entry name" value="Aden_phosphoribosyltr"/>
    <property type="match status" value="1"/>
</dbReference>
<dbReference type="EC" id="2.4.2.7" evidence="6 11"/>
<sequence length="170" mass="18934">MDFKKFVRDVNDFPKQGVVFKDITPLLKNPEALQKANEAMLQLLDSQKIDYVVGMESRGFFFAPMLAARLQAGFIPVRKNGKLPHDTITASYSLEYGDDTLEMHTDSISKGDRVLIHDDVLATGGTARAVCDMVEKLGGEVVQCVFLLEIKALKGEEKLNGFKVTSLMEY</sequence>
<dbReference type="GO" id="GO:0044209">
    <property type="term" value="P:AMP salvage"/>
    <property type="evidence" value="ECO:0007669"/>
    <property type="project" value="UniProtKB-UniRule"/>
</dbReference>
<dbReference type="NCBIfam" id="TIGR01090">
    <property type="entry name" value="apt"/>
    <property type="match status" value="1"/>
</dbReference>
<evidence type="ECO:0000256" key="11">
    <source>
        <dbReference type="HAMAP-Rule" id="MF_00004"/>
    </source>
</evidence>
<dbReference type="InterPro" id="IPR029057">
    <property type="entry name" value="PRTase-like"/>
</dbReference>